<dbReference type="AlphaFoldDB" id="A0AA37WEG5"/>
<evidence type="ECO:0000313" key="2">
    <source>
        <dbReference type="EMBL" id="GLR17352.1"/>
    </source>
</evidence>
<accession>A0AA37WEG5</accession>
<gene>
    <name evidence="2" type="ORF">GCM10007940_19670</name>
</gene>
<reference evidence="2" key="1">
    <citation type="journal article" date="2014" name="Int. J. Syst. Evol. Microbiol.">
        <title>Complete genome sequence of Corynebacterium casei LMG S-19264T (=DSM 44701T), isolated from a smear-ripened cheese.</title>
        <authorList>
            <consortium name="US DOE Joint Genome Institute (JGI-PGF)"/>
            <person name="Walter F."/>
            <person name="Albersmeier A."/>
            <person name="Kalinowski J."/>
            <person name="Ruckert C."/>
        </authorList>
    </citation>
    <scope>NUCLEOTIDE SEQUENCE</scope>
    <source>
        <strain evidence="2">NBRC 108769</strain>
    </source>
</reference>
<feature type="signal peptide" evidence="1">
    <location>
        <begin position="1"/>
        <end position="19"/>
    </location>
</feature>
<protein>
    <recommendedName>
        <fullName evidence="4">Adhesin domain-containing protein</fullName>
    </recommendedName>
</protein>
<feature type="chain" id="PRO_5041276730" description="Adhesin domain-containing protein" evidence="1">
    <location>
        <begin position="20"/>
        <end position="269"/>
    </location>
</feature>
<evidence type="ECO:0008006" key="4">
    <source>
        <dbReference type="Google" id="ProtNLM"/>
    </source>
</evidence>
<dbReference type="EMBL" id="BSOH01000011">
    <property type="protein sequence ID" value="GLR17352.1"/>
    <property type="molecule type" value="Genomic_DNA"/>
</dbReference>
<keyword evidence="3" id="KW-1185">Reference proteome</keyword>
<evidence type="ECO:0000256" key="1">
    <source>
        <dbReference type="SAM" id="SignalP"/>
    </source>
</evidence>
<reference evidence="2" key="2">
    <citation type="submission" date="2023-01" db="EMBL/GenBank/DDBJ databases">
        <title>Draft genome sequence of Portibacter lacus strain NBRC 108769.</title>
        <authorList>
            <person name="Sun Q."/>
            <person name="Mori K."/>
        </authorList>
    </citation>
    <scope>NUCLEOTIDE SEQUENCE</scope>
    <source>
        <strain evidence="2">NBRC 108769</strain>
    </source>
</reference>
<sequence>MKKLLAIVIALAAPCFLLAQNSISKTYPVGNNSAVSLEFQYGDISVEKYKGSEIIIDGIVTVNGKDGVKHFDFQSKKVGNTIKILAEANFDDAVKRLTIVMNDGSKIYKEGKNISIENIDADEGIDKIYNGYDVDAKFIVKVPESIDLMISSTYGNVKTSDYWEDMKLHSTYGSVDVILNNPPQAPKMEVSSTYSEVDLTIPTSVNADLRMKTSYGEIFTDMDIKPEFKEKGDECNFGQDISTSLNKGQGAISLNATYSNIYLRKTKKL</sequence>
<dbReference type="RefSeq" id="WP_235294062.1">
    <property type="nucleotide sequence ID" value="NZ_BSOH01000011.1"/>
</dbReference>
<organism evidence="2 3">
    <name type="scientific">Portibacter lacus</name>
    <dbReference type="NCBI Taxonomy" id="1099794"/>
    <lineage>
        <taxon>Bacteria</taxon>
        <taxon>Pseudomonadati</taxon>
        <taxon>Bacteroidota</taxon>
        <taxon>Saprospiria</taxon>
        <taxon>Saprospirales</taxon>
        <taxon>Haliscomenobacteraceae</taxon>
        <taxon>Portibacter</taxon>
    </lineage>
</organism>
<keyword evidence="1" id="KW-0732">Signal</keyword>
<comment type="caution">
    <text evidence="2">The sequence shown here is derived from an EMBL/GenBank/DDBJ whole genome shotgun (WGS) entry which is preliminary data.</text>
</comment>
<evidence type="ECO:0000313" key="3">
    <source>
        <dbReference type="Proteomes" id="UP001156666"/>
    </source>
</evidence>
<dbReference type="Proteomes" id="UP001156666">
    <property type="component" value="Unassembled WGS sequence"/>
</dbReference>
<name>A0AA37WEG5_9BACT</name>
<proteinExistence type="predicted"/>